<feature type="transmembrane region" description="Helical" evidence="2">
    <location>
        <begin position="82"/>
        <end position="102"/>
    </location>
</feature>
<accession>A0A848GWU4</accession>
<evidence type="ECO:0000313" key="4">
    <source>
        <dbReference type="Proteomes" id="UP000583266"/>
    </source>
</evidence>
<proteinExistence type="predicted"/>
<keyword evidence="1" id="KW-0175">Coiled coil</keyword>
<keyword evidence="2" id="KW-1133">Transmembrane helix</keyword>
<evidence type="ECO:0000313" key="3">
    <source>
        <dbReference type="EMBL" id="NML41123.1"/>
    </source>
</evidence>
<sequence>MQQTTEYDNAASRVTAWFWVPGLFLTFLLANSVLGARLREGQGNDPVNLIGSQTIIFGWCFLVWLVAAYAVQTSYLPRWLRLAGTLCIAAVISVAFYYLSPFEDYPLTPFRQLPPGRALLRLSYRGLLVGAFIYPVVYSLAAARKLALEKLKVERKERALLQIRTTQLEAMVAERTAALEKTIAQLEQARRQLAENNSSGKA</sequence>
<dbReference type="EMBL" id="JABBGC010000003">
    <property type="protein sequence ID" value="NML41123.1"/>
    <property type="molecule type" value="Genomic_DNA"/>
</dbReference>
<keyword evidence="2" id="KW-0472">Membrane</keyword>
<gene>
    <name evidence="3" type="ORF">HHL17_28270</name>
</gene>
<feature type="transmembrane region" description="Helical" evidence="2">
    <location>
        <begin position="50"/>
        <end position="70"/>
    </location>
</feature>
<feature type="coiled-coil region" evidence="1">
    <location>
        <begin position="172"/>
        <end position="199"/>
    </location>
</feature>
<feature type="transmembrane region" description="Helical" evidence="2">
    <location>
        <begin position="122"/>
        <end position="143"/>
    </location>
</feature>
<dbReference type="RefSeq" id="WP_169228177.1">
    <property type="nucleotide sequence ID" value="NZ_JABBGC010000003.1"/>
</dbReference>
<keyword evidence="2" id="KW-0812">Transmembrane</keyword>
<reference evidence="3 4" key="1">
    <citation type="submission" date="2020-04" db="EMBL/GenBank/DDBJ databases">
        <title>Chitinophaga sp. G-6-1-13 sp. nov., isolated from soil.</title>
        <authorList>
            <person name="Dahal R.H."/>
            <person name="Chaudhary D.K."/>
        </authorList>
    </citation>
    <scope>NUCLEOTIDE SEQUENCE [LARGE SCALE GENOMIC DNA]</scope>
    <source>
        <strain evidence="3 4">G-6-1-13</strain>
    </source>
</reference>
<evidence type="ECO:0000256" key="1">
    <source>
        <dbReference type="SAM" id="Coils"/>
    </source>
</evidence>
<comment type="caution">
    <text evidence="3">The sequence shown here is derived from an EMBL/GenBank/DDBJ whole genome shotgun (WGS) entry which is preliminary data.</text>
</comment>
<name>A0A848GWU4_9BACT</name>
<organism evidence="3 4">
    <name type="scientific">Chitinophaga fulva</name>
    <dbReference type="NCBI Taxonomy" id="2728842"/>
    <lineage>
        <taxon>Bacteria</taxon>
        <taxon>Pseudomonadati</taxon>
        <taxon>Bacteroidota</taxon>
        <taxon>Chitinophagia</taxon>
        <taxon>Chitinophagales</taxon>
        <taxon>Chitinophagaceae</taxon>
        <taxon>Chitinophaga</taxon>
    </lineage>
</organism>
<protein>
    <submittedName>
        <fullName evidence="3">Uncharacterized protein</fullName>
    </submittedName>
</protein>
<evidence type="ECO:0000256" key="2">
    <source>
        <dbReference type="SAM" id="Phobius"/>
    </source>
</evidence>
<feature type="transmembrane region" description="Helical" evidence="2">
    <location>
        <begin position="16"/>
        <end position="38"/>
    </location>
</feature>
<dbReference type="AlphaFoldDB" id="A0A848GWU4"/>
<dbReference type="Proteomes" id="UP000583266">
    <property type="component" value="Unassembled WGS sequence"/>
</dbReference>
<keyword evidence="4" id="KW-1185">Reference proteome</keyword>